<sequence>MATASCNLQLKLLFLLFFCHLWPACFLAAVNISHLPGFNGELPFRLETGYVTMDEESGAELFYYFVESERNPNEDPLLLWLIGGPGCSGFNALALDMGLP</sequence>
<comment type="caution">
    <text evidence="3">The sequence shown here is derived from an EMBL/GenBank/DDBJ whole genome shotgun (WGS) entry which is preliminary data.</text>
</comment>
<organism evidence="3 4">
    <name type="scientific">Dendrobium thyrsiflorum</name>
    <name type="common">Pinecone-like raceme dendrobium</name>
    <name type="synonym">Orchid</name>
    <dbReference type="NCBI Taxonomy" id="117978"/>
    <lineage>
        <taxon>Eukaryota</taxon>
        <taxon>Viridiplantae</taxon>
        <taxon>Streptophyta</taxon>
        <taxon>Embryophyta</taxon>
        <taxon>Tracheophyta</taxon>
        <taxon>Spermatophyta</taxon>
        <taxon>Magnoliopsida</taxon>
        <taxon>Liliopsida</taxon>
        <taxon>Asparagales</taxon>
        <taxon>Orchidaceae</taxon>
        <taxon>Epidendroideae</taxon>
        <taxon>Malaxideae</taxon>
        <taxon>Dendrobiinae</taxon>
        <taxon>Dendrobium</taxon>
    </lineage>
</organism>
<keyword evidence="2" id="KW-0812">Transmembrane</keyword>
<name>A0ABD0VR29_DENTH</name>
<keyword evidence="2" id="KW-0472">Membrane</keyword>
<evidence type="ECO:0000256" key="2">
    <source>
        <dbReference type="SAM" id="Phobius"/>
    </source>
</evidence>
<dbReference type="InterPro" id="IPR001563">
    <property type="entry name" value="Peptidase_S10"/>
</dbReference>
<keyword evidence="2" id="KW-1133">Transmembrane helix</keyword>
<dbReference type="Gene3D" id="3.40.50.1820">
    <property type="entry name" value="alpha/beta hydrolase"/>
    <property type="match status" value="1"/>
</dbReference>
<dbReference type="InterPro" id="IPR029058">
    <property type="entry name" value="AB_hydrolase_fold"/>
</dbReference>
<evidence type="ECO:0000313" key="4">
    <source>
        <dbReference type="Proteomes" id="UP001552299"/>
    </source>
</evidence>
<dbReference type="PANTHER" id="PTHR11802:SF461">
    <property type="entry name" value="OS02G0687900 PROTEIN"/>
    <property type="match status" value="1"/>
</dbReference>
<reference evidence="3 4" key="1">
    <citation type="journal article" date="2024" name="Plant Biotechnol. J.">
        <title>Dendrobium thyrsiflorum genome and its molecular insights into genes involved in important horticultural traits.</title>
        <authorList>
            <person name="Chen B."/>
            <person name="Wang J.Y."/>
            <person name="Zheng P.J."/>
            <person name="Li K.L."/>
            <person name="Liang Y.M."/>
            <person name="Chen X.F."/>
            <person name="Zhang C."/>
            <person name="Zhao X."/>
            <person name="He X."/>
            <person name="Zhang G.Q."/>
            <person name="Liu Z.J."/>
            <person name="Xu Q."/>
        </authorList>
    </citation>
    <scope>NUCLEOTIDE SEQUENCE [LARGE SCALE GENOMIC DNA]</scope>
    <source>
        <strain evidence="3">GZMU011</strain>
    </source>
</reference>
<dbReference type="EMBL" id="JANQDX010000005">
    <property type="protein sequence ID" value="KAL0924937.1"/>
    <property type="molecule type" value="Genomic_DNA"/>
</dbReference>
<proteinExistence type="inferred from homology"/>
<dbReference type="Proteomes" id="UP001552299">
    <property type="component" value="Unassembled WGS sequence"/>
</dbReference>
<dbReference type="SUPFAM" id="SSF53474">
    <property type="entry name" value="alpha/beta-Hydrolases"/>
    <property type="match status" value="1"/>
</dbReference>
<dbReference type="AlphaFoldDB" id="A0ABD0VR29"/>
<comment type="similarity">
    <text evidence="1">Belongs to the peptidase S10 family.</text>
</comment>
<evidence type="ECO:0000256" key="1">
    <source>
        <dbReference type="ARBA" id="ARBA00009431"/>
    </source>
</evidence>
<feature type="transmembrane region" description="Helical" evidence="2">
    <location>
        <begin position="12"/>
        <end position="32"/>
    </location>
</feature>
<keyword evidence="4" id="KW-1185">Reference proteome</keyword>
<accession>A0ABD0VR29</accession>
<dbReference type="Pfam" id="PF00450">
    <property type="entry name" value="Peptidase_S10"/>
    <property type="match status" value="1"/>
</dbReference>
<protein>
    <submittedName>
        <fullName evidence="3">Uncharacterized protein</fullName>
    </submittedName>
</protein>
<gene>
    <name evidence="3" type="ORF">M5K25_005798</name>
</gene>
<evidence type="ECO:0000313" key="3">
    <source>
        <dbReference type="EMBL" id="KAL0924937.1"/>
    </source>
</evidence>
<dbReference type="PANTHER" id="PTHR11802">
    <property type="entry name" value="SERINE PROTEASE FAMILY S10 SERINE CARBOXYPEPTIDASE"/>
    <property type="match status" value="1"/>
</dbReference>